<reference evidence="2 3" key="1">
    <citation type="submission" date="2020-08" db="EMBL/GenBank/DDBJ databases">
        <title>Genomic Encyclopedia of Type Strains, Phase IV (KMG-IV): sequencing the most valuable type-strain genomes for metagenomic binning, comparative biology and taxonomic classification.</title>
        <authorList>
            <person name="Goeker M."/>
        </authorList>
    </citation>
    <scope>NUCLEOTIDE SEQUENCE [LARGE SCALE GENOMIC DNA]</scope>
    <source>
        <strain evidence="2 3">DSM 26736</strain>
    </source>
</reference>
<keyword evidence="3" id="KW-1185">Reference proteome</keyword>
<evidence type="ECO:0000256" key="1">
    <source>
        <dbReference type="SAM" id="Phobius"/>
    </source>
</evidence>
<keyword evidence="1" id="KW-0812">Transmembrane</keyword>
<feature type="transmembrane region" description="Helical" evidence="1">
    <location>
        <begin position="36"/>
        <end position="56"/>
    </location>
</feature>
<dbReference type="AlphaFoldDB" id="A0A840YTG2"/>
<keyword evidence="1" id="KW-1133">Transmembrane helix</keyword>
<dbReference type="RefSeq" id="WP_184091869.1">
    <property type="nucleotide sequence ID" value="NZ_JACIJF010000032.1"/>
</dbReference>
<gene>
    <name evidence="2" type="ORF">FHT02_004222</name>
</gene>
<name>A0A840YTG2_9SPHN</name>
<evidence type="ECO:0000313" key="3">
    <source>
        <dbReference type="Proteomes" id="UP000527143"/>
    </source>
</evidence>
<dbReference type="Proteomes" id="UP000527143">
    <property type="component" value="Unassembled WGS sequence"/>
</dbReference>
<feature type="transmembrane region" description="Helical" evidence="1">
    <location>
        <begin position="68"/>
        <end position="89"/>
    </location>
</feature>
<evidence type="ECO:0000313" key="2">
    <source>
        <dbReference type="EMBL" id="MBB5712960.1"/>
    </source>
</evidence>
<sequence>MLILICTLTLLHSLFATTLGILLAFPGSPIGTVERSAGVFAMIVTPLTLVIGIVLASKAARTRELDDLAKAALPALLGLLCHIVIFVWLTNLPANPAAFR</sequence>
<organism evidence="2 3">
    <name type="scientific">Sphingomonas xinjiangensis</name>
    <dbReference type="NCBI Taxonomy" id="643568"/>
    <lineage>
        <taxon>Bacteria</taxon>
        <taxon>Pseudomonadati</taxon>
        <taxon>Pseudomonadota</taxon>
        <taxon>Alphaproteobacteria</taxon>
        <taxon>Sphingomonadales</taxon>
        <taxon>Sphingomonadaceae</taxon>
        <taxon>Sphingomonas</taxon>
    </lineage>
</organism>
<comment type="caution">
    <text evidence="2">The sequence shown here is derived from an EMBL/GenBank/DDBJ whole genome shotgun (WGS) entry which is preliminary data.</text>
</comment>
<proteinExistence type="predicted"/>
<keyword evidence="1" id="KW-0472">Membrane</keyword>
<accession>A0A840YTG2</accession>
<dbReference type="EMBL" id="JACIJF010000032">
    <property type="protein sequence ID" value="MBB5712960.1"/>
    <property type="molecule type" value="Genomic_DNA"/>
</dbReference>
<protein>
    <submittedName>
        <fullName evidence="2">Uncharacterized protein</fullName>
    </submittedName>
</protein>